<evidence type="ECO:0008006" key="4">
    <source>
        <dbReference type="Google" id="ProtNLM"/>
    </source>
</evidence>
<dbReference type="InterPro" id="IPR042178">
    <property type="entry name" value="Serpin_sf_1"/>
</dbReference>
<dbReference type="PROSITE" id="PS00284">
    <property type="entry name" value="SERPIN"/>
    <property type="match status" value="1"/>
</dbReference>
<organism evidence="2 3">
    <name type="scientific">Seriola dumerili</name>
    <name type="common">Greater amberjack</name>
    <name type="synonym">Caranx dumerili</name>
    <dbReference type="NCBI Taxonomy" id="41447"/>
    <lineage>
        <taxon>Eukaryota</taxon>
        <taxon>Metazoa</taxon>
        <taxon>Chordata</taxon>
        <taxon>Craniata</taxon>
        <taxon>Vertebrata</taxon>
        <taxon>Euteleostomi</taxon>
        <taxon>Actinopterygii</taxon>
        <taxon>Neopterygii</taxon>
        <taxon>Teleostei</taxon>
        <taxon>Neoteleostei</taxon>
        <taxon>Acanthomorphata</taxon>
        <taxon>Carangaria</taxon>
        <taxon>Carangiformes</taxon>
        <taxon>Carangidae</taxon>
        <taxon>Seriola</taxon>
    </lineage>
</organism>
<dbReference type="InterPro" id="IPR023795">
    <property type="entry name" value="Serpin_CS"/>
</dbReference>
<evidence type="ECO:0000256" key="1">
    <source>
        <dbReference type="SAM" id="MobiDB-lite"/>
    </source>
</evidence>
<feature type="compositionally biased region" description="Pro residues" evidence="1">
    <location>
        <begin position="56"/>
        <end position="79"/>
    </location>
</feature>
<dbReference type="Proteomes" id="UP000261420">
    <property type="component" value="Unplaced"/>
</dbReference>
<dbReference type="GeneTree" id="ENSGT00940000157967"/>
<dbReference type="Gene3D" id="3.30.497.10">
    <property type="entry name" value="Antithrombin, subunit I, domain 2"/>
    <property type="match status" value="1"/>
</dbReference>
<keyword evidence="3" id="KW-1185">Reference proteome</keyword>
<accession>A0A3B4UV02</accession>
<proteinExistence type="predicted"/>
<dbReference type="Ensembl" id="ENSSDUT00000022101.1">
    <property type="protein sequence ID" value="ENSSDUP00000021705.1"/>
    <property type="gene ID" value="ENSSDUG00000015781.1"/>
</dbReference>
<sequence length="240" mass="26893">GSLGVTSGRTPETNRLLIGCWFCGFLHSSLLPSIPAHLQRQTRDLPLGAALHLPQAPTPTPRARPQEPEPVPESTPKTPPRSLGLGGELSKANGRFALSLYKQLALSKTPTFAFTKLGACNQTLQQIMKKTSDQVHFSFANSTVVLQKKDETTELVSANRLFWDNPWFQRDLPEHQWRRFYGANRGAARQGSSHCRSCDRRHQLEPGRCFVADRPFLLLIQRIHHQHALFIGRVSTPCSQ</sequence>
<protein>
    <recommendedName>
        <fullName evidence="4">Serpin domain-containing protein</fullName>
    </recommendedName>
</protein>
<dbReference type="InterPro" id="IPR036186">
    <property type="entry name" value="Serpin_sf"/>
</dbReference>
<dbReference type="SUPFAM" id="SSF56574">
    <property type="entry name" value="Serpins"/>
    <property type="match status" value="2"/>
</dbReference>
<evidence type="ECO:0000313" key="3">
    <source>
        <dbReference type="Proteomes" id="UP000261420"/>
    </source>
</evidence>
<evidence type="ECO:0000313" key="2">
    <source>
        <dbReference type="Ensembl" id="ENSSDUP00000021705.1"/>
    </source>
</evidence>
<reference evidence="2" key="2">
    <citation type="submission" date="2025-09" db="UniProtKB">
        <authorList>
            <consortium name="Ensembl"/>
        </authorList>
    </citation>
    <scope>IDENTIFICATION</scope>
</reference>
<dbReference type="AlphaFoldDB" id="A0A3B4UV02"/>
<dbReference type="STRING" id="41447.ENSSDUP00000021705"/>
<name>A0A3B4UV02_SERDU</name>
<reference evidence="2" key="1">
    <citation type="submission" date="2025-08" db="UniProtKB">
        <authorList>
            <consortium name="Ensembl"/>
        </authorList>
    </citation>
    <scope>IDENTIFICATION</scope>
</reference>
<feature type="region of interest" description="Disordered" evidence="1">
    <location>
        <begin position="51"/>
        <end position="87"/>
    </location>
</feature>